<keyword evidence="2" id="KW-1185">Reference proteome</keyword>
<name>A0AA37RTM2_9GAMM</name>
<evidence type="ECO:0000313" key="1">
    <source>
        <dbReference type="EMBL" id="GLP95074.1"/>
    </source>
</evidence>
<sequence length="246" mass="27582">MALELVPLTKQQHAKTKLLPNPGFKHVKDEHIAPVLVQEFSRASSEFPIVFVKRNEEELQPVVILGLKPGENLYTDGQRWTGLYIPASVTHHPFALVPSSQNEDELMVAILQGSDLLSEEEGQPLFDDKGEATELLERRKDAMLQQFEMANVTRAFTKTIQELDLFEAQSLNLELNGEKVTINGLHMVNEKKLMDLPAKKVEDLNKRGLLGPIYAHLSSLHQIHRVATKRAELKPAEAPQTEAAEA</sequence>
<protein>
    <submittedName>
        <fullName evidence="1">Peptidase</fullName>
    </submittedName>
</protein>
<dbReference type="AlphaFoldDB" id="A0AA37RTM2"/>
<proteinExistence type="predicted"/>
<dbReference type="EMBL" id="BSNC01000001">
    <property type="protein sequence ID" value="GLP95074.1"/>
    <property type="molecule type" value="Genomic_DNA"/>
</dbReference>
<dbReference type="Pfam" id="PF07277">
    <property type="entry name" value="SapC"/>
    <property type="match status" value="1"/>
</dbReference>
<dbReference type="InterPro" id="IPR010836">
    <property type="entry name" value="SapC"/>
</dbReference>
<comment type="caution">
    <text evidence="1">The sequence shown here is derived from an EMBL/GenBank/DDBJ whole genome shotgun (WGS) entry which is preliminary data.</text>
</comment>
<dbReference type="Proteomes" id="UP001161422">
    <property type="component" value="Unassembled WGS sequence"/>
</dbReference>
<organism evidence="1 2">
    <name type="scientific">Paraferrimonas sedimenticola</name>
    <dbReference type="NCBI Taxonomy" id="375674"/>
    <lineage>
        <taxon>Bacteria</taxon>
        <taxon>Pseudomonadati</taxon>
        <taxon>Pseudomonadota</taxon>
        <taxon>Gammaproteobacteria</taxon>
        <taxon>Alteromonadales</taxon>
        <taxon>Ferrimonadaceae</taxon>
        <taxon>Paraferrimonas</taxon>
    </lineage>
</organism>
<evidence type="ECO:0000313" key="2">
    <source>
        <dbReference type="Proteomes" id="UP001161422"/>
    </source>
</evidence>
<accession>A0AA37RTM2</accession>
<reference evidence="1" key="1">
    <citation type="journal article" date="2014" name="Int. J. Syst. Evol. Microbiol.">
        <title>Complete genome sequence of Corynebacterium casei LMG S-19264T (=DSM 44701T), isolated from a smear-ripened cheese.</title>
        <authorList>
            <consortium name="US DOE Joint Genome Institute (JGI-PGF)"/>
            <person name="Walter F."/>
            <person name="Albersmeier A."/>
            <person name="Kalinowski J."/>
            <person name="Ruckert C."/>
        </authorList>
    </citation>
    <scope>NUCLEOTIDE SEQUENCE</scope>
    <source>
        <strain evidence="1">NBRC 101628</strain>
    </source>
</reference>
<dbReference type="RefSeq" id="WP_095505896.1">
    <property type="nucleotide sequence ID" value="NZ_BSNC01000001.1"/>
</dbReference>
<gene>
    <name evidence="1" type="ORF">GCM10007895_03800</name>
</gene>
<reference evidence="1" key="2">
    <citation type="submission" date="2023-01" db="EMBL/GenBank/DDBJ databases">
        <title>Draft genome sequence of Paraferrimonas sedimenticola strain NBRC 101628.</title>
        <authorList>
            <person name="Sun Q."/>
            <person name="Mori K."/>
        </authorList>
    </citation>
    <scope>NUCLEOTIDE SEQUENCE</scope>
    <source>
        <strain evidence="1">NBRC 101628</strain>
    </source>
</reference>